<evidence type="ECO:0000256" key="1">
    <source>
        <dbReference type="ARBA" id="ARBA00007587"/>
    </source>
</evidence>
<evidence type="ECO:0000256" key="13">
    <source>
        <dbReference type="RuleBase" id="RU000544"/>
    </source>
</evidence>
<comment type="similarity">
    <text evidence="1 14">Belongs to the thymidine kinase family.</text>
</comment>
<keyword evidence="16" id="KW-1185">Reference proteome</keyword>
<dbReference type="InterPro" id="IPR001267">
    <property type="entry name" value="Thymidine_kinase"/>
</dbReference>
<dbReference type="SUPFAM" id="SSF57716">
    <property type="entry name" value="Glucocorticoid receptor-like (DNA-binding domain)"/>
    <property type="match status" value="1"/>
</dbReference>
<dbReference type="SUPFAM" id="SSF52540">
    <property type="entry name" value="P-loop containing nucleoside triphosphate hydrolases"/>
    <property type="match status" value="1"/>
</dbReference>
<proteinExistence type="inferred from homology"/>
<keyword evidence="7 13" id="KW-0418">Kinase</keyword>
<dbReference type="GO" id="GO:0071897">
    <property type="term" value="P:DNA biosynthetic process"/>
    <property type="evidence" value="ECO:0007669"/>
    <property type="project" value="UniProtKB-KW"/>
</dbReference>
<dbReference type="GeneID" id="14909402"/>
<dbReference type="OrthoDB" id="439028at2759"/>
<protein>
    <recommendedName>
        <fullName evidence="2 13">Thymidine kinase</fullName>
        <ecNumber evidence="2 13">2.7.1.21</ecNumber>
    </recommendedName>
</protein>
<dbReference type="EMBL" id="GL983489">
    <property type="protein sequence ID" value="EGR33225.1"/>
    <property type="molecule type" value="Genomic_DNA"/>
</dbReference>
<dbReference type="Pfam" id="PF00265">
    <property type="entry name" value="TK"/>
    <property type="match status" value="1"/>
</dbReference>
<feature type="binding site" evidence="12">
    <location>
        <position position="177"/>
    </location>
    <ligand>
        <name>substrate</name>
    </ligand>
</feature>
<accession>G0QNH7</accession>
<dbReference type="OMA" id="ATHSKMT"/>
<keyword evidence="3 13" id="KW-0237">DNA synthesis</keyword>
<dbReference type="RefSeq" id="XP_004037211.1">
    <property type="nucleotide sequence ID" value="XM_004037163.1"/>
</dbReference>
<keyword evidence="8" id="KW-0862">Zinc</keyword>
<dbReference type="InterPro" id="IPR027417">
    <property type="entry name" value="P-loop_NTPase"/>
</dbReference>
<dbReference type="PANTHER" id="PTHR11441:SF0">
    <property type="entry name" value="THYMIDINE KINASE, CYTOSOLIC"/>
    <property type="match status" value="1"/>
</dbReference>
<evidence type="ECO:0000256" key="14">
    <source>
        <dbReference type="RuleBase" id="RU004165"/>
    </source>
</evidence>
<evidence type="ECO:0000256" key="9">
    <source>
        <dbReference type="ARBA" id="ARBA00022840"/>
    </source>
</evidence>
<keyword evidence="9 13" id="KW-0067">ATP-binding</keyword>
<dbReference type="FunFam" id="3.40.50.300:FF:001270">
    <property type="entry name" value="Thymidine kinase"/>
    <property type="match status" value="1"/>
</dbReference>
<evidence type="ECO:0000256" key="8">
    <source>
        <dbReference type="ARBA" id="ARBA00022833"/>
    </source>
</evidence>
<evidence type="ECO:0000256" key="4">
    <source>
        <dbReference type="ARBA" id="ARBA00022679"/>
    </source>
</evidence>
<dbReference type="STRING" id="857967.G0QNH7"/>
<evidence type="ECO:0000256" key="3">
    <source>
        <dbReference type="ARBA" id="ARBA00022634"/>
    </source>
</evidence>
<reference evidence="15 16" key="1">
    <citation type="submission" date="2011-07" db="EMBL/GenBank/DDBJ databases">
        <authorList>
            <person name="Coyne R."/>
            <person name="Brami D."/>
            <person name="Johnson J."/>
            <person name="Hostetler J."/>
            <person name="Hannick L."/>
            <person name="Clark T."/>
            <person name="Cassidy-Hanley D."/>
            <person name="Inman J."/>
        </authorList>
    </citation>
    <scope>NUCLEOTIDE SEQUENCE [LARGE SCALE GENOMIC DNA]</scope>
    <source>
        <strain evidence="15 16">G5</strain>
    </source>
</reference>
<dbReference type="GO" id="GO:0042802">
    <property type="term" value="F:identical protein binding"/>
    <property type="evidence" value="ECO:0007669"/>
    <property type="project" value="UniProtKB-ARBA"/>
</dbReference>
<dbReference type="AlphaFoldDB" id="G0QNH7"/>
<dbReference type="GO" id="GO:0046104">
    <property type="term" value="P:thymidine metabolic process"/>
    <property type="evidence" value="ECO:0007669"/>
    <property type="project" value="TreeGrafter"/>
</dbReference>
<evidence type="ECO:0000256" key="7">
    <source>
        <dbReference type="ARBA" id="ARBA00022777"/>
    </source>
</evidence>
<evidence type="ECO:0000256" key="12">
    <source>
        <dbReference type="PIRSR" id="PIRSR035805-2"/>
    </source>
</evidence>
<evidence type="ECO:0000256" key="5">
    <source>
        <dbReference type="ARBA" id="ARBA00022723"/>
    </source>
</evidence>
<dbReference type="EC" id="2.7.1.21" evidence="2 13"/>
<dbReference type="InParanoid" id="G0QNH7"/>
<dbReference type="PROSITE" id="PS00603">
    <property type="entry name" value="TK_CELLULAR_TYPE"/>
    <property type="match status" value="1"/>
</dbReference>
<dbReference type="GO" id="GO:0005524">
    <property type="term" value="F:ATP binding"/>
    <property type="evidence" value="ECO:0007669"/>
    <property type="project" value="UniProtKB-KW"/>
</dbReference>
<comment type="catalytic activity">
    <reaction evidence="10 13">
        <text>thymidine + ATP = dTMP + ADP + H(+)</text>
        <dbReference type="Rhea" id="RHEA:19129"/>
        <dbReference type="ChEBI" id="CHEBI:15378"/>
        <dbReference type="ChEBI" id="CHEBI:17748"/>
        <dbReference type="ChEBI" id="CHEBI:30616"/>
        <dbReference type="ChEBI" id="CHEBI:63528"/>
        <dbReference type="ChEBI" id="CHEBI:456216"/>
        <dbReference type="EC" id="2.7.1.21"/>
    </reaction>
</comment>
<feature type="active site" description="Proton acceptor" evidence="11">
    <location>
        <position position="94"/>
    </location>
</feature>
<evidence type="ECO:0000256" key="2">
    <source>
        <dbReference type="ARBA" id="ARBA00012118"/>
    </source>
</evidence>
<dbReference type="InterPro" id="IPR020633">
    <property type="entry name" value="Thymidine_kinase_CS"/>
</dbReference>
<name>G0QNH7_ICHMU</name>
<evidence type="ECO:0000313" key="16">
    <source>
        <dbReference type="Proteomes" id="UP000008983"/>
    </source>
</evidence>
<dbReference type="Gene3D" id="3.30.60.20">
    <property type="match status" value="1"/>
</dbReference>
<dbReference type="Proteomes" id="UP000008983">
    <property type="component" value="Unassembled WGS sequence"/>
</dbReference>
<evidence type="ECO:0000256" key="10">
    <source>
        <dbReference type="ARBA" id="ARBA00048254"/>
    </source>
</evidence>
<evidence type="ECO:0000256" key="11">
    <source>
        <dbReference type="PIRSR" id="PIRSR035805-1"/>
    </source>
</evidence>
<keyword evidence="6 13" id="KW-0547">Nucleotide-binding</keyword>
<keyword evidence="5" id="KW-0479">Metal-binding</keyword>
<dbReference type="eggNOG" id="KOG3125">
    <property type="taxonomic scope" value="Eukaryota"/>
</dbReference>
<organism evidence="15 16">
    <name type="scientific">Ichthyophthirius multifiliis</name>
    <name type="common">White spot disease agent</name>
    <name type="synonym">Ich</name>
    <dbReference type="NCBI Taxonomy" id="5932"/>
    <lineage>
        <taxon>Eukaryota</taxon>
        <taxon>Sar</taxon>
        <taxon>Alveolata</taxon>
        <taxon>Ciliophora</taxon>
        <taxon>Intramacronucleata</taxon>
        <taxon>Oligohymenophorea</taxon>
        <taxon>Hymenostomatida</taxon>
        <taxon>Ophryoglenina</taxon>
        <taxon>Ichthyophthirius</taxon>
    </lineage>
</organism>
<evidence type="ECO:0000256" key="6">
    <source>
        <dbReference type="ARBA" id="ARBA00022741"/>
    </source>
</evidence>
<dbReference type="GO" id="GO:0046872">
    <property type="term" value="F:metal ion binding"/>
    <property type="evidence" value="ECO:0007669"/>
    <property type="project" value="UniProtKB-KW"/>
</dbReference>
<dbReference type="PANTHER" id="PTHR11441">
    <property type="entry name" value="THYMIDINE KINASE"/>
    <property type="match status" value="1"/>
</dbReference>
<dbReference type="GO" id="GO:0004797">
    <property type="term" value="F:thymidine kinase activity"/>
    <property type="evidence" value="ECO:0007669"/>
    <property type="project" value="UniProtKB-EC"/>
</dbReference>
<gene>
    <name evidence="15" type="ORF">IMG5_058680</name>
</gene>
<dbReference type="PIRSF" id="PIRSF035805">
    <property type="entry name" value="TK_cell"/>
    <property type="match status" value="1"/>
</dbReference>
<evidence type="ECO:0000313" key="15">
    <source>
        <dbReference type="EMBL" id="EGR33225.1"/>
    </source>
</evidence>
<dbReference type="Gene3D" id="3.40.50.300">
    <property type="entry name" value="P-loop containing nucleotide triphosphate hydrolases"/>
    <property type="match status" value="1"/>
</dbReference>
<keyword evidence="4 13" id="KW-0808">Transferase</keyword>
<sequence>MEYNFSIKPKFKGSITVIFGPMFSGKSSKLLEYIKRYQYKQQRCLVFNYVNDNRYSQEEQITTHNGQSFKAQKISNLSDVLNISKNYDVIAIDEGQFFLDIADIADQLANQGKIVIVAALDASFQRKAFNNILDLVPICEEIIKLKAVCLICKEDASYSKRKGSSKRVEMIGGEELYFPVCRVCFNENLINLNRK</sequence>